<feature type="domain" description="Glycosyltransferase 61 catalytic" evidence="6">
    <location>
        <begin position="278"/>
        <end position="369"/>
    </location>
</feature>
<evidence type="ECO:0000256" key="5">
    <source>
        <dbReference type="SAM" id="Phobius"/>
    </source>
</evidence>
<dbReference type="GO" id="GO:0016763">
    <property type="term" value="F:pentosyltransferase activity"/>
    <property type="evidence" value="ECO:0007669"/>
    <property type="project" value="UniProtKB-ARBA"/>
</dbReference>
<keyword evidence="5" id="KW-0472">Membrane</keyword>
<keyword evidence="4" id="KW-0325">Glycoprotein</keyword>
<keyword evidence="2 7" id="KW-0328">Glycosyltransferase</keyword>
<feature type="transmembrane region" description="Helical" evidence="5">
    <location>
        <begin position="21"/>
        <end position="38"/>
    </location>
</feature>
<evidence type="ECO:0000313" key="7">
    <source>
        <dbReference type="EMBL" id="PSR99844.1"/>
    </source>
</evidence>
<keyword evidence="8" id="KW-1185">Reference proteome</keyword>
<keyword evidence="5" id="KW-1133">Transmembrane helix</keyword>
<organism evidence="7 8">
    <name type="scientific">Actinidia chinensis var. chinensis</name>
    <name type="common">Chinese soft-hair kiwi</name>
    <dbReference type="NCBI Taxonomy" id="1590841"/>
    <lineage>
        <taxon>Eukaryota</taxon>
        <taxon>Viridiplantae</taxon>
        <taxon>Streptophyta</taxon>
        <taxon>Embryophyta</taxon>
        <taxon>Tracheophyta</taxon>
        <taxon>Spermatophyta</taxon>
        <taxon>Magnoliopsida</taxon>
        <taxon>eudicotyledons</taxon>
        <taxon>Gunneridae</taxon>
        <taxon>Pentapetalae</taxon>
        <taxon>asterids</taxon>
        <taxon>Ericales</taxon>
        <taxon>Actinidiaceae</taxon>
        <taxon>Actinidia</taxon>
    </lineage>
</organism>
<dbReference type="PANTHER" id="PTHR20961:SF35">
    <property type="entry name" value="GLYCOSYLTRANSFERASE FAMILY 61 PROTEIN"/>
    <property type="match status" value="1"/>
</dbReference>
<evidence type="ECO:0000256" key="2">
    <source>
        <dbReference type="ARBA" id="ARBA00022676"/>
    </source>
</evidence>
<dbReference type="Pfam" id="PF04577">
    <property type="entry name" value="Glyco_transf_61"/>
    <property type="match status" value="1"/>
</dbReference>
<dbReference type="OMA" id="HNETHFA"/>
<gene>
    <name evidence="7" type="ORF">CEY00_Acc23907</name>
</gene>
<dbReference type="OrthoDB" id="529273at2759"/>
<dbReference type="Gramene" id="PSR99844">
    <property type="protein sequence ID" value="PSR99844"/>
    <property type="gene ID" value="CEY00_Acc23907"/>
</dbReference>
<dbReference type="InterPro" id="IPR007657">
    <property type="entry name" value="Glycosyltransferase_61"/>
</dbReference>
<evidence type="ECO:0000256" key="3">
    <source>
        <dbReference type="ARBA" id="ARBA00022679"/>
    </source>
</evidence>
<keyword evidence="3 7" id="KW-0808">Transferase</keyword>
<dbReference type="EMBL" id="NKQK01000021">
    <property type="protein sequence ID" value="PSR99844.1"/>
    <property type="molecule type" value="Genomic_DNA"/>
</dbReference>
<reference evidence="7 8" key="1">
    <citation type="submission" date="2017-07" db="EMBL/GenBank/DDBJ databases">
        <title>An improved, manually edited Actinidia chinensis var. chinensis (kiwifruit) genome highlights the challenges associated with draft genomes and gene prediction in plants.</title>
        <authorList>
            <person name="Pilkington S."/>
            <person name="Crowhurst R."/>
            <person name="Hilario E."/>
            <person name="Nardozza S."/>
            <person name="Fraser L."/>
            <person name="Peng Y."/>
            <person name="Gunaseelan K."/>
            <person name="Simpson R."/>
            <person name="Tahir J."/>
            <person name="Deroles S."/>
            <person name="Templeton K."/>
            <person name="Luo Z."/>
            <person name="Davy M."/>
            <person name="Cheng C."/>
            <person name="Mcneilage M."/>
            <person name="Scaglione D."/>
            <person name="Liu Y."/>
            <person name="Zhang Q."/>
            <person name="Datson P."/>
            <person name="De Silva N."/>
            <person name="Gardiner S."/>
            <person name="Bassett H."/>
            <person name="Chagne D."/>
            <person name="Mccallum J."/>
            <person name="Dzierzon H."/>
            <person name="Deng C."/>
            <person name="Wang Y.-Y."/>
            <person name="Barron N."/>
            <person name="Manako K."/>
            <person name="Bowen J."/>
            <person name="Foster T."/>
            <person name="Erridge Z."/>
            <person name="Tiffin H."/>
            <person name="Waite C."/>
            <person name="Davies K."/>
            <person name="Grierson E."/>
            <person name="Laing W."/>
            <person name="Kirk R."/>
            <person name="Chen X."/>
            <person name="Wood M."/>
            <person name="Montefiori M."/>
            <person name="Brummell D."/>
            <person name="Schwinn K."/>
            <person name="Catanach A."/>
            <person name="Fullerton C."/>
            <person name="Li D."/>
            <person name="Meiyalaghan S."/>
            <person name="Nieuwenhuizen N."/>
            <person name="Read N."/>
            <person name="Prakash R."/>
            <person name="Hunter D."/>
            <person name="Zhang H."/>
            <person name="Mckenzie M."/>
            <person name="Knabel M."/>
            <person name="Harris A."/>
            <person name="Allan A."/>
            <person name="Chen A."/>
            <person name="Janssen B."/>
            <person name="Plunkett B."/>
            <person name="Dwamena C."/>
            <person name="Voogd C."/>
            <person name="Leif D."/>
            <person name="Lafferty D."/>
            <person name="Souleyre E."/>
            <person name="Varkonyi-Gasic E."/>
            <person name="Gambi F."/>
            <person name="Hanley J."/>
            <person name="Yao J.-L."/>
            <person name="Cheung J."/>
            <person name="David K."/>
            <person name="Warren B."/>
            <person name="Marsh K."/>
            <person name="Snowden K."/>
            <person name="Lin-Wang K."/>
            <person name="Brian L."/>
            <person name="Martinez-Sanchez M."/>
            <person name="Wang M."/>
            <person name="Ileperuma N."/>
            <person name="Macnee N."/>
            <person name="Campin R."/>
            <person name="Mcatee P."/>
            <person name="Drummond R."/>
            <person name="Espley R."/>
            <person name="Ireland H."/>
            <person name="Wu R."/>
            <person name="Atkinson R."/>
            <person name="Karunairetnam S."/>
            <person name="Bulley S."/>
            <person name="Chunkath S."/>
            <person name="Hanley Z."/>
            <person name="Storey R."/>
            <person name="Thrimawithana A."/>
            <person name="Thomson S."/>
            <person name="David C."/>
            <person name="Testolin R."/>
        </authorList>
    </citation>
    <scope>NUCLEOTIDE SEQUENCE [LARGE SCALE GENOMIC DNA]</scope>
    <source>
        <strain evidence="8">cv. Red5</strain>
        <tissue evidence="7">Young leaf</tissue>
    </source>
</reference>
<evidence type="ECO:0000256" key="4">
    <source>
        <dbReference type="ARBA" id="ARBA00023180"/>
    </source>
</evidence>
<dbReference type="AlphaFoldDB" id="A0A2R6Q0E1"/>
<dbReference type="InParanoid" id="A0A2R6Q0E1"/>
<comment type="caution">
    <text evidence="7">The sequence shown here is derived from an EMBL/GenBank/DDBJ whole genome shotgun (WGS) entry which is preliminary data.</text>
</comment>
<evidence type="ECO:0000259" key="6">
    <source>
        <dbReference type="Pfam" id="PF04577"/>
    </source>
</evidence>
<reference evidence="8" key="2">
    <citation type="journal article" date="2018" name="BMC Genomics">
        <title>A manually annotated Actinidia chinensis var. chinensis (kiwifruit) genome highlights the challenges associated with draft genomes and gene prediction in plants.</title>
        <authorList>
            <person name="Pilkington S.M."/>
            <person name="Crowhurst R."/>
            <person name="Hilario E."/>
            <person name="Nardozza S."/>
            <person name="Fraser L."/>
            <person name="Peng Y."/>
            <person name="Gunaseelan K."/>
            <person name="Simpson R."/>
            <person name="Tahir J."/>
            <person name="Deroles S.C."/>
            <person name="Templeton K."/>
            <person name="Luo Z."/>
            <person name="Davy M."/>
            <person name="Cheng C."/>
            <person name="McNeilage M."/>
            <person name="Scaglione D."/>
            <person name="Liu Y."/>
            <person name="Zhang Q."/>
            <person name="Datson P."/>
            <person name="De Silva N."/>
            <person name="Gardiner S.E."/>
            <person name="Bassett H."/>
            <person name="Chagne D."/>
            <person name="McCallum J."/>
            <person name="Dzierzon H."/>
            <person name="Deng C."/>
            <person name="Wang Y.Y."/>
            <person name="Barron L."/>
            <person name="Manako K."/>
            <person name="Bowen J."/>
            <person name="Foster T.M."/>
            <person name="Erridge Z.A."/>
            <person name="Tiffin H."/>
            <person name="Waite C.N."/>
            <person name="Davies K.M."/>
            <person name="Grierson E.P."/>
            <person name="Laing W.A."/>
            <person name="Kirk R."/>
            <person name="Chen X."/>
            <person name="Wood M."/>
            <person name="Montefiori M."/>
            <person name="Brummell D.A."/>
            <person name="Schwinn K.E."/>
            <person name="Catanach A."/>
            <person name="Fullerton C."/>
            <person name="Li D."/>
            <person name="Meiyalaghan S."/>
            <person name="Nieuwenhuizen N."/>
            <person name="Read N."/>
            <person name="Prakash R."/>
            <person name="Hunter D."/>
            <person name="Zhang H."/>
            <person name="McKenzie M."/>
            <person name="Knabel M."/>
            <person name="Harris A."/>
            <person name="Allan A.C."/>
            <person name="Gleave A."/>
            <person name="Chen A."/>
            <person name="Janssen B.J."/>
            <person name="Plunkett B."/>
            <person name="Ampomah-Dwamena C."/>
            <person name="Voogd C."/>
            <person name="Leif D."/>
            <person name="Lafferty D."/>
            <person name="Souleyre E.J.F."/>
            <person name="Varkonyi-Gasic E."/>
            <person name="Gambi F."/>
            <person name="Hanley J."/>
            <person name="Yao J.L."/>
            <person name="Cheung J."/>
            <person name="David K.M."/>
            <person name="Warren B."/>
            <person name="Marsh K."/>
            <person name="Snowden K.C."/>
            <person name="Lin-Wang K."/>
            <person name="Brian L."/>
            <person name="Martinez-Sanchez M."/>
            <person name="Wang M."/>
            <person name="Ileperuma N."/>
            <person name="Macnee N."/>
            <person name="Campin R."/>
            <person name="McAtee P."/>
            <person name="Drummond R.S.M."/>
            <person name="Espley R.V."/>
            <person name="Ireland H.S."/>
            <person name="Wu R."/>
            <person name="Atkinson R.G."/>
            <person name="Karunairetnam S."/>
            <person name="Bulley S."/>
            <person name="Chunkath S."/>
            <person name="Hanley Z."/>
            <person name="Storey R."/>
            <person name="Thrimawithana A.H."/>
            <person name="Thomson S."/>
            <person name="David C."/>
            <person name="Testolin R."/>
            <person name="Huang H."/>
            <person name="Hellens R.P."/>
            <person name="Schaffer R.J."/>
        </authorList>
    </citation>
    <scope>NUCLEOTIDE SEQUENCE [LARGE SCALE GENOMIC DNA]</scope>
    <source>
        <strain evidence="8">cv. Red5</strain>
    </source>
</reference>
<dbReference type="Proteomes" id="UP000241394">
    <property type="component" value="Chromosome LG21"/>
</dbReference>
<evidence type="ECO:0000256" key="1">
    <source>
        <dbReference type="ARBA" id="ARBA00004323"/>
    </source>
</evidence>
<dbReference type="STRING" id="1590841.A0A2R6Q0E1"/>
<name>A0A2R6Q0E1_ACTCC</name>
<accession>A0A2R6Q0E1</accession>
<keyword evidence="5" id="KW-0812">Transmembrane</keyword>
<evidence type="ECO:0000313" key="8">
    <source>
        <dbReference type="Proteomes" id="UP000241394"/>
    </source>
</evidence>
<proteinExistence type="predicted"/>
<dbReference type="GO" id="GO:0000139">
    <property type="term" value="C:Golgi membrane"/>
    <property type="evidence" value="ECO:0007669"/>
    <property type="project" value="UniProtKB-SubCell"/>
</dbReference>
<dbReference type="InterPro" id="IPR049625">
    <property type="entry name" value="Glyco_transf_61_cat"/>
</dbReference>
<dbReference type="PANTHER" id="PTHR20961">
    <property type="entry name" value="GLYCOSYLTRANSFERASE"/>
    <property type="match status" value="1"/>
</dbReference>
<comment type="subcellular location">
    <subcellularLocation>
        <location evidence="1">Golgi apparatus membrane</location>
        <topology evidence="1">Single-pass type II membrane protein</topology>
    </subcellularLocation>
</comment>
<protein>
    <submittedName>
        <fullName evidence="7">Protein O-linked-mannose beta-1,4-N-acetylglucosaminyltransferase</fullName>
    </submittedName>
</protein>
<sequence length="471" mass="53754">MDMECGLKVFTQIKKSYISTKFITCLSILFLVLIIFQIQASSLSSPSSSWVFFDRCKGNIDQSKVIDALTAKLRNLVTFLPLKDLKFTETAMTGNTWFMSSLNATYEEDEAEYLYFPSNASKGQILCINAHHTSDGTKNSYALAWPETLPESATLLKGLTYVSDTYYSYDNLCHGLSALAPFVGWSMKNQCSKPARWVLFHWGELRTKMSSWVQRIMEAQFGDVRVEKFEGKTGPYCFEKAVVMRHDLGRMVQEKTLTVLDLLRCKAREFCDLNPTGRGAEVNERGVPIIRLTLLMRRGSRSFRNASVVADIFAKECAEVEGCIMHVAQSEEISFCDQVRRMTYTDIFASPHGQQHTNMIFMDRGSSVMEFFPYGWLEHAGIGQYVYHWMAEQSGMKHKGAWRDPVGKKCPYPKQDLECFFIYKDGKVGHNETYFAEWARKVINQVRVSKLEQASESIVSKQQVRSSVCEC</sequence>